<evidence type="ECO:0000259" key="4">
    <source>
        <dbReference type="Pfam" id="PF02230"/>
    </source>
</evidence>
<proteinExistence type="predicted"/>
<dbReference type="GO" id="GO:0016787">
    <property type="term" value="F:hydrolase activity"/>
    <property type="evidence" value="ECO:0007669"/>
    <property type="project" value="UniProtKB-KW"/>
</dbReference>
<comment type="caution">
    <text evidence="5">The sequence shown here is derived from an EMBL/GenBank/DDBJ whole genome shotgun (WGS) entry which is preliminary data.</text>
</comment>
<organism evidence="5 6">
    <name type="scientific">Sphingomonas alba</name>
    <dbReference type="NCBI Taxonomy" id="2908208"/>
    <lineage>
        <taxon>Bacteria</taxon>
        <taxon>Pseudomonadati</taxon>
        <taxon>Pseudomonadota</taxon>
        <taxon>Alphaproteobacteria</taxon>
        <taxon>Sphingomonadales</taxon>
        <taxon>Sphingomonadaceae</taxon>
        <taxon>Sphingomonas</taxon>
    </lineage>
</organism>
<feature type="signal peptide" evidence="3">
    <location>
        <begin position="1"/>
        <end position="19"/>
    </location>
</feature>
<dbReference type="RefSeq" id="WP_249847491.1">
    <property type="nucleotide sequence ID" value="NZ_JAMGBD010000001.1"/>
</dbReference>
<dbReference type="SUPFAM" id="SSF53474">
    <property type="entry name" value="alpha/beta-Hydrolases"/>
    <property type="match status" value="1"/>
</dbReference>
<protein>
    <submittedName>
        <fullName evidence="5">Alpha/beta hydrolase-fold protein</fullName>
    </submittedName>
</protein>
<evidence type="ECO:0000256" key="3">
    <source>
        <dbReference type="SAM" id="SignalP"/>
    </source>
</evidence>
<feature type="domain" description="Phospholipase/carboxylesterase/thioesterase" evidence="4">
    <location>
        <begin position="138"/>
        <end position="232"/>
    </location>
</feature>
<evidence type="ECO:0000313" key="5">
    <source>
        <dbReference type="EMBL" id="MCL6683520.1"/>
    </source>
</evidence>
<gene>
    <name evidence="5" type="ORF">LZ536_06340</name>
</gene>
<evidence type="ECO:0000256" key="1">
    <source>
        <dbReference type="ARBA" id="ARBA00022729"/>
    </source>
</evidence>
<feature type="chain" id="PRO_5046505984" evidence="3">
    <location>
        <begin position="20"/>
        <end position="259"/>
    </location>
</feature>
<evidence type="ECO:0000256" key="2">
    <source>
        <dbReference type="ARBA" id="ARBA00022801"/>
    </source>
</evidence>
<dbReference type="PANTHER" id="PTHR43037:SF5">
    <property type="entry name" value="FERULOYL ESTERASE"/>
    <property type="match status" value="1"/>
</dbReference>
<keyword evidence="2 5" id="KW-0378">Hydrolase</keyword>
<dbReference type="Gene3D" id="3.40.50.1820">
    <property type="entry name" value="alpha/beta hydrolase"/>
    <property type="match status" value="1"/>
</dbReference>
<name>A0ABT0RLW6_9SPHN</name>
<keyword evidence="6" id="KW-1185">Reference proteome</keyword>
<dbReference type="PANTHER" id="PTHR43037">
    <property type="entry name" value="UNNAMED PRODUCT-RELATED"/>
    <property type="match status" value="1"/>
</dbReference>
<dbReference type="Pfam" id="PF02230">
    <property type="entry name" value="Abhydrolase_2"/>
    <property type="match status" value="1"/>
</dbReference>
<evidence type="ECO:0000313" key="6">
    <source>
        <dbReference type="Proteomes" id="UP001165363"/>
    </source>
</evidence>
<dbReference type="InterPro" id="IPR029058">
    <property type="entry name" value="AB_hydrolase_fold"/>
</dbReference>
<accession>A0ABT0RLW6</accession>
<dbReference type="InterPro" id="IPR003140">
    <property type="entry name" value="PLipase/COase/thioEstase"/>
</dbReference>
<dbReference type="InterPro" id="IPR050955">
    <property type="entry name" value="Plant_Biomass_Hydrol_Est"/>
</dbReference>
<reference evidence="5" key="1">
    <citation type="submission" date="2022-05" db="EMBL/GenBank/DDBJ databases">
        <authorList>
            <person name="Jo J.-H."/>
            <person name="Im W.-T."/>
        </authorList>
    </citation>
    <scope>NUCLEOTIDE SEQUENCE</scope>
    <source>
        <strain evidence="5">SE158</strain>
    </source>
</reference>
<dbReference type="Proteomes" id="UP001165363">
    <property type="component" value="Unassembled WGS sequence"/>
</dbReference>
<sequence>MRRLFAFLVLVAVPSLAPGAVSPILTAKPTATASVLPSGRTVVANGAIAYVPASANGKPMPLIVLLHGYGGKADQFLNRFTKEADNRGVILLALQSKGPTWDLIPRHDGGDGPLAMKSAPNLRFGADIARIDAALSDLFSHMPIDTRHVVLLGFSDGASYALSLGLANPQLFTTVLAFSPGFVVIPKMVAPSQHVFIAHGRQDQVLPFQVAEKDIAGLIIANHLKPIFRPFVGDHHIDDSALSDGLAYALGGTVPASGL</sequence>
<keyword evidence="1 3" id="KW-0732">Signal</keyword>
<dbReference type="EMBL" id="JAMGBD010000001">
    <property type="protein sequence ID" value="MCL6683520.1"/>
    <property type="molecule type" value="Genomic_DNA"/>
</dbReference>